<protein>
    <submittedName>
        <fullName evidence="1">Uncharacterized protein</fullName>
    </submittedName>
</protein>
<reference evidence="1 2" key="1">
    <citation type="journal article" date="2019" name="G3 (Bethesda)">
        <title>Sequencing of a Wild Apple (Malus baccata) Genome Unravels the Differences Between Cultivated and Wild Apple Species Regarding Disease Resistance and Cold Tolerance.</title>
        <authorList>
            <person name="Chen X."/>
        </authorList>
    </citation>
    <scope>NUCLEOTIDE SEQUENCE [LARGE SCALE GENOMIC DNA]</scope>
    <source>
        <strain evidence="2">cv. Shandingzi</strain>
        <tissue evidence="1">Leaves</tissue>
    </source>
</reference>
<dbReference type="AlphaFoldDB" id="A0A540N003"/>
<dbReference type="EMBL" id="VIEB01000149">
    <property type="protein sequence ID" value="TQE03890.1"/>
    <property type="molecule type" value="Genomic_DNA"/>
</dbReference>
<evidence type="ECO:0000313" key="2">
    <source>
        <dbReference type="Proteomes" id="UP000315295"/>
    </source>
</evidence>
<keyword evidence="2" id="KW-1185">Reference proteome</keyword>
<evidence type="ECO:0000313" key="1">
    <source>
        <dbReference type="EMBL" id="TQE03890.1"/>
    </source>
</evidence>
<proteinExistence type="predicted"/>
<accession>A0A540N003</accession>
<dbReference type="Proteomes" id="UP000315295">
    <property type="component" value="Unassembled WGS sequence"/>
</dbReference>
<sequence length="81" mass="9444">MCWVFDCSGSMQMGGRVYRFRANLQRQMLTIIGSYMSEFWATRRCGVAGGAMMQTWYKSWWLGDDAWKVQAGSEVWVVMRV</sequence>
<gene>
    <name evidence="1" type="ORF">C1H46_010554</name>
</gene>
<comment type="caution">
    <text evidence="1">The sequence shown here is derived from an EMBL/GenBank/DDBJ whole genome shotgun (WGS) entry which is preliminary data.</text>
</comment>
<organism evidence="1 2">
    <name type="scientific">Malus baccata</name>
    <name type="common">Siberian crab apple</name>
    <name type="synonym">Pyrus baccata</name>
    <dbReference type="NCBI Taxonomy" id="106549"/>
    <lineage>
        <taxon>Eukaryota</taxon>
        <taxon>Viridiplantae</taxon>
        <taxon>Streptophyta</taxon>
        <taxon>Embryophyta</taxon>
        <taxon>Tracheophyta</taxon>
        <taxon>Spermatophyta</taxon>
        <taxon>Magnoliopsida</taxon>
        <taxon>eudicotyledons</taxon>
        <taxon>Gunneridae</taxon>
        <taxon>Pentapetalae</taxon>
        <taxon>rosids</taxon>
        <taxon>fabids</taxon>
        <taxon>Rosales</taxon>
        <taxon>Rosaceae</taxon>
        <taxon>Amygdaloideae</taxon>
        <taxon>Maleae</taxon>
        <taxon>Malus</taxon>
    </lineage>
</organism>
<name>A0A540N003_MALBA</name>